<keyword evidence="11" id="KW-1185">Reference proteome</keyword>
<keyword evidence="7" id="KW-1133">Transmembrane helix</keyword>
<dbReference type="InterPro" id="IPR027057">
    <property type="entry name" value="CAXX_Prtase_1"/>
</dbReference>
<dbReference type="InterPro" id="IPR032456">
    <property type="entry name" value="Peptidase_M48_N"/>
</dbReference>
<feature type="transmembrane region" description="Helical" evidence="7">
    <location>
        <begin position="327"/>
        <end position="348"/>
    </location>
</feature>
<comment type="cofactor">
    <cofactor evidence="6">
        <name>Zn(2+)</name>
        <dbReference type="ChEBI" id="CHEBI:29105"/>
    </cofactor>
    <text evidence="6">Binds 1 zinc ion per subunit.</text>
</comment>
<sequence>MKKWTFRALFAYILFGVMIYIYLFYLAGSGVPDVFRGTSADPTTFMSGKELLLSEEYSKIRNLLFFLSTPYEWLLYFFLLLFGVSRLLERWGGSISHFSIVQTAIYVFSFSFIVFVIQFPFRYLSYYFSSKYGISTQVFSSWMKDGMIDFWVNFVTMLIIVAVLYALMRRFQKRWWLFAWLLSVPFMIFMMFIKPVLIDPLYNDFYPLKDKELEQKILALADEANIPAEHVYEVDMSTKTNAMNAYVTGVGSNSRIVLWDTTLEQLNDEEILFIMAHEMGHYVEKHIYVGIGGYLLLTFIGLWLTAKIMNRTVRIHGDRLKITGVSSISSLPLILLITSILLFAASPLSNWASRYQEMRADRYAIELTVDKKAGVSSFQALTKAGLSQVHPPFLVKIFRYGHPTMLERIQMIEAYPVDHD</sequence>
<gene>
    <name evidence="10" type="ORF">J2S08_000553</name>
</gene>
<dbReference type="Pfam" id="PF16491">
    <property type="entry name" value="Peptidase_M48_N"/>
    <property type="match status" value="1"/>
</dbReference>
<accession>A0ABT9WPM5</accession>
<evidence type="ECO:0000256" key="1">
    <source>
        <dbReference type="ARBA" id="ARBA00022670"/>
    </source>
</evidence>
<evidence type="ECO:0000256" key="4">
    <source>
        <dbReference type="ARBA" id="ARBA00022833"/>
    </source>
</evidence>
<evidence type="ECO:0000256" key="7">
    <source>
        <dbReference type="SAM" id="Phobius"/>
    </source>
</evidence>
<dbReference type="GO" id="GO:0006508">
    <property type="term" value="P:proteolysis"/>
    <property type="evidence" value="ECO:0007669"/>
    <property type="project" value="UniProtKB-KW"/>
</dbReference>
<evidence type="ECO:0000259" key="8">
    <source>
        <dbReference type="Pfam" id="PF01435"/>
    </source>
</evidence>
<evidence type="ECO:0000256" key="5">
    <source>
        <dbReference type="ARBA" id="ARBA00023049"/>
    </source>
</evidence>
<keyword evidence="5 6" id="KW-0482">Metalloprotease</keyword>
<dbReference type="RefSeq" id="WP_307226422.1">
    <property type="nucleotide sequence ID" value="NZ_JAUSTT010000002.1"/>
</dbReference>
<feature type="transmembrane region" description="Helical" evidence="7">
    <location>
        <begin position="100"/>
        <end position="121"/>
    </location>
</feature>
<protein>
    <submittedName>
        <fullName evidence="10">Zn-dependent protease with chaperone function</fullName>
    </submittedName>
</protein>
<reference evidence="10 11" key="1">
    <citation type="submission" date="2023-07" db="EMBL/GenBank/DDBJ databases">
        <title>Genomic Encyclopedia of Type Strains, Phase IV (KMG-IV): sequencing the most valuable type-strain genomes for metagenomic binning, comparative biology and taxonomic classification.</title>
        <authorList>
            <person name="Goeker M."/>
        </authorList>
    </citation>
    <scope>NUCLEOTIDE SEQUENCE [LARGE SCALE GENOMIC DNA]</scope>
    <source>
        <strain evidence="10 11">DSM 23837</strain>
    </source>
</reference>
<organism evidence="10 11">
    <name type="scientific">Bacillus chungangensis</name>
    <dbReference type="NCBI Taxonomy" id="587633"/>
    <lineage>
        <taxon>Bacteria</taxon>
        <taxon>Bacillati</taxon>
        <taxon>Bacillota</taxon>
        <taxon>Bacilli</taxon>
        <taxon>Bacillales</taxon>
        <taxon>Bacillaceae</taxon>
        <taxon>Bacillus</taxon>
    </lineage>
</organism>
<dbReference type="CDD" id="cd07343">
    <property type="entry name" value="M48A_Zmpste24p_like"/>
    <property type="match status" value="1"/>
</dbReference>
<keyword evidence="3 6" id="KW-0378">Hydrolase</keyword>
<evidence type="ECO:0000313" key="11">
    <source>
        <dbReference type="Proteomes" id="UP001223586"/>
    </source>
</evidence>
<evidence type="ECO:0000259" key="9">
    <source>
        <dbReference type="Pfam" id="PF16491"/>
    </source>
</evidence>
<comment type="caution">
    <text evidence="10">The sequence shown here is derived from an EMBL/GenBank/DDBJ whole genome shotgun (WGS) entry which is preliminary data.</text>
</comment>
<feature type="domain" description="Peptidase M48" evidence="8">
    <location>
        <begin position="207"/>
        <end position="414"/>
    </location>
</feature>
<keyword evidence="4 6" id="KW-0862">Zinc</keyword>
<proteinExistence type="inferred from homology"/>
<feature type="transmembrane region" description="Helical" evidence="7">
    <location>
        <begin position="9"/>
        <end position="27"/>
    </location>
</feature>
<keyword evidence="7" id="KW-0472">Membrane</keyword>
<dbReference type="Proteomes" id="UP001223586">
    <property type="component" value="Unassembled WGS sequence"/>
</dbReference>
<feature type="transmembrane region" description="Helical" evidence="7">
    <location>
        <begin position="175"/>
        <end position="193"/>
    </location>
</feature>
<name>A0ABT9WPM5_9BACI</name>
<feature type="transmembrane region" description="Helical" evidence="7">
    <location>
        <begin position="71"/>
        <end position="88"/>
    </location>
</feature>
<evidence type="ECO:0000256" key="3">
    <source>
        <dbReference type="ARBA" id="ARBA00022801"/>
    </source>
</evidence>
<dbReference type="Pfam" id="PF01435">
    <property type="entry name" value="Peptidase_M48"/>
    <property type="match status" value="1"/>
</dbReference>
<evidence type="ECO:0000256" key="6">
    <source>
        <dbReference type="RuleBase" id="RU003983"/>
    </source>
</evidence>
<evidence type="ECO:0000256" key="2">
    <source>
        <dbReference type="ARBA" id="ARBA00022723"/>
    </source>
</evidence>
<dbReference type="InterPro" id="IPR001915">
    <property type="entry name" value="Peptidase_M48"/>
</dbReference>
<keyword evidence="2" id="KW-0479">Metal-binding</keyword>
<dbReference type="EMBL" id="JAUSTT010000002">
    <property type="protein sequence ID" value="MDQ0174720.1"/>
    <property type="molecule type" value="Genomic_DNA"/>
</dbReference>
<feature type="transmembrane region" description="Helical" evidence="7">
    <location>
        <begin position="150"/>
        <end position="168"/>
    </location>
</feature>
<keyword evidence="1 6" id="KW-0645">Protease</keyword>
<dbReference type="Gene3D" id="3.30.2010.10">
    <property type="entry name" value="Metalloproteases ('zincins'), catalytic domain"/>
    <property type="match status" value="1"/>
</dbReference>
<feature type="domain" description="CAAX prenyl protease 1 N-terminal" evidence="9">
    <location>
        <begin position="46"/>
        <end position="203"/>
    </location>
</feature>
<dbReference type="PANTHER" id="PTHR10120">
    <property type="entry name" value="CAAX PRENYL PROTEASE 1"/>
    <property type="match status" value="1"/>
</dbReference>
<keyword evidence="7" id="KW-0812">Transmembrane</keyword>
<dbReference type="GO" id="GO:0008233">
    <property type="term" value="F:peptidase activity"/>
    <property type="evidence" value="ECO:0007669"/>
    <property type="project" value="UniProtKB-KW"/>
</dbReference>
<comment type="similarity">
    <text evidence="6">Belongs to the peptidase M48 family.</text>
</comment>
<feature type="transmembrane region" description="Helical" evidence="7">
    <location>
        <begin position="287"/>
        <end position="306"/>
    </location>
</feature>
<evidence type="ECO:0000313" key="10">
    <source>
        <dbReference type="EMBL" id="MDQ0174720.1"/>
    </source>
</evidence>